<dbReference type="AlphaFoldDB" id="A0AAE0LKB4"/>
<dbReference type="PANTHER" id="PTHR46579:SF1">
    <property type="entry name" value="F5_8 TYPE C DOMAIN-CONTAINING PROTEIN"/>
    <property type="match status" value="1"/>
</dbReference>
<feature type="region of interest" description="Disordered" evidence="1">
    <location>
        <begin position="210"/>
        <end position="237"/>
    </location>
</feature>
<dbReference type="Pfam" id="PF02992">
    <property type="entry name" value="Transposase_21"/>
    <property type="match status" value="1"/>
</dbReference>
<feature type="compositionally biased region" description="Basic residues" evidence="1">
    <location>
        <begin position="130"/>
        <end position="141"/>
    </location>
</feature>
<sequence length="1265" mass="141702">MEPADVTQPTVDPDIQEILHEILRIPRVDPVSYNSGVHPDARVRYLVDHFVVFVRTLEKNAGLHQVLEDITNLATHFILSIFPYIVHKVPVDILISSVLGPPPNVDWGDEADLGVGGDPPSPEPPEPPPRRKIYKKLRRVRSPTTADVAISMDTDEVPSARGEADLGVCGDPPSPEPPEPPPRRKIYKKLRRVPRPTTADVAISMDTDEVPSARGEADLGVCGDPPSPEPPEPPPRRKIYKKLRRVPRLNFADVAIPAVTDEVPSARGEADLGVGGDPPSGAQEDDFNPQRMLCDCGACHQKGIMVSKSTRTRHRRMFKQMLPPTVIPEEAVLVPLVGSRSESADDGGDDTYDANEEHDEDLDMDGNVIDPDVVHDDDDDAAIYPAVLPDDDPLRISLLADLAKKMEVLEKCTAGDGREASASETLIDILEWNLDNNMSQTSFGDLLNILKTNHPRTFADLPASFKETMSRYKDFDLPFYVVDVCPGDESKKKPGGCVLFEGEYATLDHCPKCNACRWEEDGMADERAAGAVNDDGPAVMEGTKKKTKKKAKPKKAKCRFYPWRIEDLLCRVYSNPTTAGLMRSHGTRRTPGTTEMFDIPDGSEWKEKQAAYPDFFESLHNVVILLCADGASVWKDGSGVFPIYFQILNLPPEIRKRFENLELYGLMAGKPANTAVLYEKLVEELLHLWHEGFYCWDAHTEEVVKARVMLLAVVFDYKGLTDAMRIMDVGSFSGCAKCKIRGRGKCPHMRKMVYKFSEQDPPGPSDLKTDEFIRRAAKTHASMSACETAAFLKDILEESIRSTGVKFPAAFMRLPYFDLLKNVIIDGMHQIRNIGLHCHEGLMGFDFSPAVREHARANGMHPSWWKRSRNTEGTEYYVMTDGPFAIPPRAKGSTTVRCRETWKKWTNKDLATPRPWGEGHKKLLCPNRSNTAPKTLKCHEALKMLQAGIFSMLASADRDEGYGTNSLKELMGRLTVIVRELTMEIVDPEDVPKLQRLVNEFLESLEVNGSPDWLVINTHLLSHLPDQLLMYGPMRGTWMYVFESFNGRIRGWVKNNAYPVQSIMQGVGRYKMVQSIRGLTNVLRRRQEEATQVLPAVGLRRPLPFLATSPLFEEYRNTVVVATTGTRYHLTVDERAKLGIWMYANIPTYHVLKEKYAAFVTYANRENAFVRRNIGGIVGAERLIHVTPMHADPSAWLGRPYTEYEAALIEGPPSQCQSFGSVSIRGVCYRTAFQDAGKKTCQCFFRTFFEGEKKMASASKLRGTQ</sequence>
<proteinExistence type="predicted"/>
<evidence type="ECO:0000259" key="2">
    <source>
        <dbReference type="Pfam" id="PF13960"/>
    </source>
</evidence>
<protein>
    <recommendedName>
        <fullName evidence="2">DUF4218 domain-containing protein</fullName>
    </recommendedName>
</protein>
<feature type="domain" description="DUF4218" evidence="2">
    <location>
        <begin position="985"/>
        <end position="1065"/>
    </location>
</feature>
<dbReference type="Pfam" id="PF13960">
    <property type="entry name" value="DUF4218"/>
    <property type="match status" value="1"/>
</dbReference>
<dbReference type="EMBL" id="LGRX02000643">
    <property type="protein sequence ID" value="KAK3288005.1"/>
    <property type="molecule type" value="Genomic_DNA"/>
</dbReference>
<feature type="region of interest" description="Disordered" evidence="1">
    <location>
        <begin position="107"/>
        <end position="186"/>
    </location>
</feature>
<keyword evidence="4" id="KW-1185">Reference proteome</keyword>
<dbReference type="InterPro" id="IPR025452">
    <property type="entry name" value="DUF4218"/>
</dbReference>
<feature type="region of interest" description="Disordered" evidence="1">
    <location>
        <begin position="339"/>
        <end position="364"/>
    </location>
</feature>
<organism evidence="3 4">
    <name type="scientific">Cymbomonas tetramitiformis</name>
    <dbReference type="NCBI Taxonomy" id="36881"/>
    <lineage>
        <taxon>Eukaryota</taxon>
        <taxon>Viridiplantae</taxon>
        <taxon>Chlorophyta</taxon>
        <taxon>Pyramimonadophyceae</taxon>
        <taxon>Pyramimonadales</taxon>
        <taxon>Pyramimonadaceae</taxon>
        <taxon>Cymbomonas</taxon>
    </lineage>
</organism>
<comment type="caution">
    <text evidence="3">The sequence shown here is derived from an EMBL/GenBank/DDBJ whole genome shotgun (WGS) entry which is preliminary data.</text>
</comment>
<dbReference type="Proteomes" id="UP001190700">
    <property type="component" value="Unassembled WGS sequence"/>
</dbReference>
<reference evidence="3 4" key="1">
    <citation type="journal article" date="2015" name="Genome Biol. Evol.">
        <title>Comparative Genomics of a Bacterivorous Green Alga Reveals Evolutionary Causalities and Consequences of Phago-Mixotrophic Mode of Nutrition.</title>
        <authorList>
            <person name="Burns J.A."/>
            <person name="Paasch A."/>
            <person name="Narechania A."/>
            <person name="Kim E."/>
        </authorList>
    </citation>
    <scope>NUCLEOTIDE SEQUENCE [LARGE SCALE GENOMIC DNA]</scope>
    <source>
        <strain evidence="3 4">PLY_AMNH</strain>
    </source>
</reference>
<evidence type="ECO:0000313" key="3">
    <source>
        <dbReference type="EMBL" id="KAK3288005.1"/>
    </source>
</evidence>
<gene>
    <name evidence="3" type="ORF">CYMTET_4511</name>
</gene>
<dbReference type="PANTHER" id="PTHR46579">
    <property type="entry name" value="F5/8 TYPE C DOMAIN-CONTAINING PROTEIN-RELATED"/>
    <property type="match status" value="1"/>
</dbReference>
<dbReference type="InterPro" id="IPR004242">
    <property type="entry name" value="Transposase_21"/>
</dbReference>
<feature type="compositionally biased region" description="Acidic residues" evidence="1">
    <location>
        <begin position="344"/>
        <end position="364"/>
    </location>
</feature>
<evidence type="ECO:0000256" key="1">
    <source>
        <dbReference type="SAM" id="MobiDB-lite"/>
    </source>
</evidence>
<evidence type="ECO:0000313" key="4">
    <source>
        <dbReference type="Proteomes" id="UP001190700"/>
    </source>
</evidence>
<accession>A0AAE0LKB4</accession>
<name>A0AAE0LKB4_9CHLO</name>